<dbReference type="SUPFAM" id="SSF52016">
    <property type="entry name" value="LeuD/IlvD-like"/>
    <property type="match status" value="1"/>
</dbReference>
<dbReference type="InterPro" id="IPR056740">
    <property type="entry name" value="ILV_EDD_C"/>
</dbReference>
<evidence type="ECO:0000259" key="9">
    <source>
        <dbReference type="Pfam" id="PF24877"/>
    </source>
</evidence>
<evidence type="ECO:0000256" key="1">
    <source>
        <dbReference type="ARBA" id="ARBA00006486"/>
    </source>
</evidence>
<reference evidence="10" key="1">
    <citation type="submission" date="2020-01" db="EMBL/GenBank/DDBJ databases">
        <title>Insect and environment-associated Actinomycetes.</title>
        <authorList>
            <person name="Currrie C."/>
            <person name="Chevrette M."/>
            <person name="Carlson C."/>
            <person name="Stubbendieck R."/>
            <person name="Wendt-Pienkowski E."/>
        </authorList>
    </citation>
    <scope>NUCLEOTIDE SEQUENCE</scope>
    <source>
        <strain evidence="10">SID12501</strain>
    </source>
</reference>
<dbReference type="GO" id="GO:0051537">
    <property type="term" value="F:2 iron, 2 sulfur cluster binding"/>
    <property type="evidence" value="ECO:0007669"/>
    <property type="project" value="UniProtKB-KW"/>
</dbReference>
<keyword evidence="2" id="KW-0001">2Fe-2S</keyword>
<organism evidence="10">
    <name type="scientific">Streptomyces sp. SID12501</name>
    <dbReference type="NCBI Taxonomy" id="2706042"/>
    <lineage>
        <taxon>Bacteria</taxon>
        <taxon>Bacillati</taxon>
        <taxon>Actinomycetota</taxon>
        <taxon>Actinomycetes</taxon>
        <taxon>Kitasatosporales</taxon>
        <taxon>Streptomycetaceae</taxon>
        <taxon>Streptomyces</taxon>
    </lineage>
</organism>
<dbReference type="EMBL" id="JAAGLU010000004">
    <property type="protein sequence ID" value="NEC85518.1"/>
    <property type="molecule type" value="Genomic_DNA"/>
</dbReference>
<keyword evidence="6" id="KW-0456">Lyase</keyword>
<dbReference type="NCBIfam" id="NF004784">
    <property type="entry name" value="PRK06131.1"/>
    <property type="match status" value="1"/>
</dbReference>
<feature type="domain" description="Dihydroxy-acid/6-phosphogluconate dehydratase C-terminal" evidence="9">
    <location>
        <begin position="356"/>
        <end position="552"/>
    </location>
</feature>
<dbReference type="SUPFAM" id="SSF143975">
    <property type="entry name" value="IlvD/EDD N-terminal domain-like"/>
    <property type="match status" value="1"/>
</dbReference>
<feature type="domain" description="Dihydroxy-acid/6-phosphogluconate dehydratase N-terminal" evidence="8">
    <location>
        <begin position="35"/>
        <end position="343"/>
    </location>
</feature>
<dbReference type="Gene3D" id="3.50.30.80">
    <property type="entry name" value="IlvD/EDD C-terminal domain-like"/>
    <property type="match status" value="1"/>
</dbReference>
<dbReference type="FunFam" id="3.50.30.80:FF:000001">
    <property type="entry name" value="Dihydroxy-acid dehydratase"/>
    <property type="match status" value="1"/>
</dbReference>
<comment type="caution">
    <text evidence="10">The sequence shown here is derived from an EMBL/GenBank/DDBJ whole genome shotgun (WGS) entry which is preliminary data.</text>
</comment>
<dbReference type="InterPro" id="IPR042096">
    <property type="entry name" value="Dihydro-acid_dehy_C"/>
</dbReference>
<evidence type="ECO:0000259" key="8">
    <source>
        <dbReference type="Pfam" id="PF00920"/>
    </source>
</evidence>
<evidence type="ECO:0000313" key="10">
    <source>
        <dbReference type="EMBL" id="NEC85518.1"/>
    </source>
</evidence>
<dbReference type="GO" id="GO:0009082">
    <property type="term" value="P:branched-chain amino acid biosynthetic process"/>
    <property type="evidence" value="ECO:0007669"/>
    <property type="project" value="UniProtKB-KW"/>
</dbReference>
<evidence type="ECO:0000256" key="3">
    <source>
        <dbReference type="ARBA" id="ARBA00022723"/>
    </source>
</evidence>
<dbReference type="NCBIfam" id="NF009560">
    <property type="entry name" value="PRK13017.1"/>
    <property type="match status" value="1"/>
</dbReference>
<keyword evidence="4" id="KW-0408">Iron</keyword>
<dbReference type="GO" id="GO:0046872">
    <property type="term" value="F:metal ion binding"/>
    <property type="evidence" value="ECO:0007669"/>
    <property type="project" value="UniProtKB-KW"/>
</dbReference>
<name>A0A6B3BJQ2_9ACTN</name>
<dbReference type="GO" id="GO:0016836">
    <property type="term" value="F:hydro-lyase activity"/>
    <property type="evidence" value="ECO:0007669"/>
    <property type="project" value="UniProtKB-ARBA"/>
</dbReference>
<evidence type="ECO:0000256" key="6">
    <source>
        <dbReference type="ARBA" id="ARBA00023239"/>
    </source>
</evidence>
<evidence type="ECO:0000256" key="4">
    <source>
        <dbReference type="ARBA" id="ARBA00023004"/>
    </source>
</evidence>
<gene>
    <name evidence="10" type="ORF">G3I71_06670</name>
</gene>
<evidence type="ECO:0000256" key="2">
    <source>
        <dbReference type="ARBA" id="ARBA00022714"/>
    </source>
</evidence>
<keyword evidence="7" id="KW-0100">Branched-chain amino acid biosynthesis</keyword>
<proteinExistence type="inferred from homology"/>
<dbReference type="PANTHER" id="PTHR43183">
    <property type="entry name" value="HYPOTHETICAL DIHYDROXYACID DEHYDRATASE (EUROFUNG)-RELATED"/>
    <property type="match status" value="1"/>
</dbReference>
<keyword evidence="3" id="KW-0479">Metal-binding</keyword>
<dbReference type="Pfam" id="PF24877">
    <property type="entry name" value="ILV_EDD_C"/>
    <property type="match status" value="1"/>
</dbReference>
<evidence type="ECO:0000256" key="7">
    <source>
        <dbReference type="ARBA" id="ARBA00023304"/>
    </source>
</evidence>
<dbReference type="InterPro" id="IPR052352">
    <property type="entry name" value="Sugar_Degrad_Dehydratases"/>
</dbReference>
<keyword evidence="7" id="KW-0028">Amino-acid biosynthesis</keyword>
<dbReference type="RefSeq" id="WP_164312968.1">
    <property type="nucleotide sequence ID" value="NZ_JAAGLU010000004.1"/>
</dbReference>
<dbReference type="Pfam" id="PF00920">
    <property type="entry name" value="ILVD_EDD_N"/>
    <property type="match status" value="1"/>
</dbReference>
<dbReference type="InterPro" id="IPR000581">
    <property type="entry name" value="ILV_EDD_N"/>
</dbReference>
<evidence type="ECO:0000256" key="5">
    <source>
        <dbReference type="ARBA" id="ARBA00023014"/>
    </source>
</evidence>
<accession>A0A6B3BJQ2</accession>
<protein>
    <submittedName>
        <fullName evidence="10">Dihydroxy-acid dehydratase</fullName>
    </submittedName>
</protein>
<keyword evidence="5" id="KW-0411">Iron-sulfur</keyword>
<comment type="similarity">
    <text evidence="1">Belongs to the IlvD/Edd family.</text>
</comment>
<dbReference type="InterPro" id="IPR037237">
    <property type="entry name" value="IlvD/EDD_N"/>
</dbReference>
<dbReference type="AlphaFoldDB" id="A0A6B3BJQ2"/>
<dbReference type="PANTHER" id="PTHR43183:SF1">
    <property type="entry name" value="HYPOTHETICAL DIHYDROXY-ACID DEHYDRATASE (EUROFUNG)-RELATED"/>
    <property type="match status" value="1"/>
</dbReference>
<sequence length="570" mass="60584">MKLRSAQWYEGQGRNAYIHRAWMRRGAPDDAFTGRPQIAIANTASDLTPCNAHLNEVAASVRNGVYEAGGIPLDLPVVSLGETQVRPTAMLWRNMAAMATEEMLRANPIDGVVLLGGCDKTIPSLLMAAASVDLPAVVVPGGPMLTGTFRGTPLGCGTDVWRLSEEVRAGTLSQEQFTRSESSMIRSRGHCNTMGTASTMALVAEALGTIVPGMAGIPAPDSRLLEAAHGTGRLAVEMVAADRRPGTFLTKASFHNAIVALAAIGGSTNAVVHLLAIAGRLDIPLTLDDFDRIGSRVPVLVDLQPAGRFLMEDFHRAGGLSAVLREVRDLLDPDALTVTGEPLVAHIDDAPIWDPEVIRTREKPLVAEGGIAVLRGNLAPDGALVKPAAASPHLLRHRGRAVVFDSIEDFHARIDDPDLDVDADSVLVLRGCGPKGYPGMPEVSNMPLPKKLLEQGVRDMVRVCDGRMSGTAYGTVVLHVAPEAAAGGPLALVRTGDIIDLDVAARRLDVDVPAEELARRTPNEATVNGFANPRRGWERLYVDHVLQADTGADLDFLIGSSGSEVSRESH</sequence>